<dbReference type="InterPro" id="IPR029253">
    <property type="entry name" value="CYTL1"/>
</dbReference>
<evidence type="ECO:0000313" key="2">
    <source>
        <dbReference type="EMBL" id="CAL1608598.1"/>
    </source>
</evidence>
<proteinExistence type="predicted"/>
<dbReference type="Pfam" id="PF15153">
    <property type="entry name" value="CYTL1"/>
    <property type="match status" value="1"/>
</dbReference>
<dbReference type="GO" id="GO:0045944">
    <property type="term" value="P:positive regulation of transcription by RNA polymerase II"/>
    <property type="evidence" value="ECO:0007669"/>
    <property type="project" value="TreeGrafter"/>
</dbReference>
<sequence length="141" mass="16234">MRLCVLLVCLFACAAGAPPTCYSRALSLSRETMDLLERVHVSPRTKACARPLPPLFLDVHNACVTLKLRDFLYVLLNHPEPQCRQRPRLVILKRKIQMLYDIITRLCHRDLVFFTDDCDGIDTGHSRPYNGEDRLQLLIED</sequence>
<feature type="signal peptide" evidence="1">
    <location>
        <begin position="1"/>
        <end position="16"/>
    </location>
</feature>
<protein>
    <recommendedName>
        <fullName evidence="4">Cytokine-like protein 1</fullName>
    </recommendedName>
</protein>
<accession>A0AAV2M5J7</accession>
<organism evidence="2 3">
    <name type="scientific">Knipowitschia caucasica</name>
    <name type="common">Caucasian dwarf goby</name>
    <name type="synonym">Pomatoschistus caucasicus</name>
    <dbReference type="NCBI Taxonomy" id="637954"/>
    <lineage>
        <taxon>Eukaryota</taxon>
        <taxon>Metazoa</taxon>
        <taxon>Chordata</taxon>
        <taxon>Craniata</taxon>
        <taxon>Vertebrata</taxon>
        <taxon>Euteleostomi</taxon>
        <taxon>Actinopterygii</taxon>
        <taxon>Neopterygii</taxon>
        <taxon>Teleostei</taxon>
        <taxon>Neoteleostei</taxon>
        <taxon>Acanthomorphata</taxon>
        <taxon>Gobiaria</taxon>
        <taxon>Gobiiformes</taxon>
        <taxon>Gobioidei</taxon>
        <taxon>Gobiidae</taxon>
        <taxon>Gobiinae</taxon>
        <taxon>Knipowitschia</taxon>
    </lineage>
</organism>
<dbReference type="PANTHER" id="PTHR15974:SF0">
    <property type="entry name" value="CYTOKINE-LIKE PROTEIN 1"/>
    <property type="match status" value="1"/>
</dbReference>
<dbReference type="AlphaFoldDB" id="A0AAV2M5J7"/>
<name>A0AAV2M5J7_KNICA</name>
<feature type="chain" id="PRO_5043449772" description="Cytokine-like protein 1" evidence="1">
    <location>
        <begin position="17"/>
        <end position="141"/>
    </location>
</feature>
<reference evidence="2 3" key="1">
    <citation type="submission" date="2024-04" db="EMBL/GenBank/DDBJ databases">
        <authorList>
            <person name="Waldvogel A.-M."/>
            <person name="Schoenle A."/>
        </authorList>
    </citation>
    <scope>NUCLEOTIDE SEQUENCE [LARGE SCALE GENOMIC DNA]</scope>
</reference>
<evidence type="ECO:0000256" key="1">
    <source>
        <dbReference type="SAM" id="SignalP"/>
    </source>
</evidence>
<evidence type="ECO:0000313" key="3">
    <source>
        <dbReference type="Proteomes" id="UP001497482"/>
    </source>
</evidence>
<evidence type="ECO:0008006" key="4">
    <source>
        <dbReference type="Google" id="ProtNLM"/>
    </source>
</evidence>
<dbReference type="EMBL" id="OZ035828">
    <property type="protein sequence ID" value="CAL1608598.1"/>
    <property type="molecule type" value="Genomic_DNA"/>
</dbReference>
<keyword evidence="1" id="KW-0732">Signal</keyword>
<keyword evidence="3" id="KW-1185">Reference proteome</keyword>
<gene>
    <name evidence="2" type="ORF">KC01_LOCUS35501</name>
</gene>
<dbReference type="Proteomes" id="UP001497482">
    <property type="component" value="Chromosome 6"/>
</dbReference>
<dbReference type="PANTHER" id="PTHR15974">
    <property type="entry name" value="CYTOKINE-LIKE PROTEIN 1"/>
    <property type="match status" value="1"/>
</dbReference>